<comment type="caution">
    <text evidence="2">The sequence shown here is derived from an EMBL/GenBank/DDBJ whole genome shotgun (WGS) entry which is preliminary data.</text>
</comment>
<feature type="signal peptide" evidence="1">
    <location>
        <begin position="1"/>
        <end position="20"/>
    </location>
</feature>
<evidence type="ECO:0000313" key="3">
    <source>
        <dbReference type="Proteomes" id="UP000199468"/>
    </source>
</evidence>
<protein>
    <recommendedName>
        <fullName evidence="4">Glycosyl hydrolase</fullName>
    </recommendedName>
</protein>
<dbReference type="SUPFAM" id="SSF48208">
    <property type="entry name" value="Six-hairpin glycosidases"/>
    <property type="match status" value="1"/>
</dbReference>
<proteinExistence type="predicted"/>
<name>A0ABY0P1E8_9HYPH</name>
<reference evidence="2 3" key="1">
    <citation type="submission" date="2016-10" db="EMBL/GenBank/DDBJ databases">
        <authorList>
            <person name="Varghese N."/>
            <person name="Submissions S."/>
        </authorList>
    </citation>
    <scope>NUCLEOTIDE SEQUENCE [LARGE SCALE GENOMIC DNA]</scope>
    <source>
        <strain evidence="2 3">DSM 26672</strain>
    </source>
</reference>
<evidence type="ECO:0000313" key="2">
    <source>
        <dbReference type="EMBL" id="SDG72923.1"/>
    </source>
</evidence>
<organism evidence="2 3">
    <name type="scientific">Bosea robiniae</name>
    <dbReference type="NCBI Taxonomy" id="1036780"/>
    <lineage>
        <taxon>Bacteria</taxon>
        <taxon>Pseudomonadati</taxon>
        <taxon>Pseudomonadota</taxon>
        <taxon>Alphaproteobacteria</taxon>
        <taxon>Hyphomicrobiales</taxon>
        <taxon>Boseaceae</taxon>
        <taxon>Bosea</taxon>
    </lineage>
</organism>
<dbReference type="InterPro" id="IPR008928">
    <property type="entry name" value="6-hairpin_glycosidase_sf"/>
</dbReference>
<keyword evidence="1" id="KW-0732">Signal</keyword>
<dbReference type="Proteomes" id="UP000199468">
    <property type="component" value="Unassembled WGS sequence"/>
</dbReference>
<sequence length="415" mass="44418">MRKKSGMIGALAWLVGLALAASAVGQTPELSKGQSAKEIETVLLARALESAGKYARPTLYRFAPQRRSDERAASTVAVTAHLLLEAYRAGGGDKFLNMARQAGDDLLVNADLDNDGKIGWGRFWSPAAGTSRPGDGSNTTFSRNCTLPRNGPYADELYDDARIGHFLLDLHQVTSETRFSDAVKAMLTATWNLGAPIPGGGFYYFKTKGPCDAGFHVKNINMMMAAVLALANSQEPNPRYAERLATLLRAEHDELNEAQGSANLAYYGRGDDRVTERGGYISVAQVNGSKGWRCRVDTGSGNSCFEHLGLEARALALIGAVAPKALRRAGLGAAKIREVMAAAASREAESCQGGGRWPYSATFCAAYHCALRQVLPASAALCLDRTSDPKSWTQDVTLGLFWGRPNGVLGLAEGR</sequence>
<dbReference type="EMBL" id="FNBZ01000005">
    <property type="protein sequence ID" value="SDG72923.1"/>
    <property type="molecule type" value="Genomic_DNA"/>
</dbReference>
<evidence type="ECO:0008006" key="4">
    <source>
        <dbReference type="Google" id="ProtNLM"/>
    </source>
</evidence>
<gene>
    <name evidence="2" type="ORF">SAMN05421844_105104</name>
</gene>
<dbReference type="RefSeq" id="WP_139163553.1">
    <property type="nucleotide sequence ID" value="NZ_FNBZ01000005.1"/>
</dbReference>
<accession>A0ABY0P1E8</accession>
<evidence type="ECO:0000256" key="1">
    <source>
        <dbReference type="SAM" id="SignalP"/>
    </source>
</evidence>
<feature type="chain" id="PRO_5045581485" description="Glycosyl hydrolase" evidence="1">
    <location>
        <begin position="21"/>
        <end position="415"/>
    </location>
</feature>
<keyword evidence="3" id="KW-1185">Reference proteome</keyword>